<evidence type="ECO:0000313" key="1">
    <source>
        <dbReference type="EMBL" id="KAI9910461.1"/>
    </source>
</evidence>
<sequence length="878" mass="98466">MESNVAYVELSGASSTATLGLYAGMKPPELQVLVQTALDHPDDLCAGFHVPSDASTSRLSRRRRPPRAIPRLVPLSVACHAPELLQGHVEALFTPSRSAPTRRDAPNDVIRTYTDTERLETLLLALQKELKLRSFEFILLRYLCEQRQTHVLDVMKGDTSVDEKKQFLLEMLRPATARERKRSAMEPQRIQSLHDELVAKKVASIGKKHFGLRNQQHVLAYADKARQSRKSNWRFADTMELLLMAGQLLDDRTLPETAGVHLVKLVLDEHNVLGRALESYQTGESSVIDLETIAKHLALLECETLPPTAKKKRKEKSPRKSKVGGGSPTKKSTRTPASRNVALSATSVLQSLKAQNMVTRLEMEILMALVEQEDTQVLKILRAFEQEEERDEQALRNALVSVVEKITMDFEDDEKTAAAAAAFAHGVDDAMREEHQGVQNESSGWQRHLSYLLDAWHAQEQLTVTEVSTLRQMVLQRHNLLESAYEVFAGEGDASELLDTLQRVAKLQQQIQHCQTKKDRTGASCNGLSLENVVREMQRRGMIEATDAAGLLMLFYGGNEALQAANEAYEADGDVNELEETLLLVVKHARFGQPDDEKKPVNEVQAVCRLLAVLGRTGRLALWQIQLLISLVKCADPRLLAAVDVYDEDENLDELVDTLEVLVELVAWERHHPSMLTDWITPLVRSGKVGRKGAERLVQLVHARDDRIVAALVVFLSDHNKDEFMDTLGRLACLEDRNVSEARKQKVSEGYAAVVLDQWKAKLAISEHERTQIETLMRRREPRMLAAMDVLVATHDAEDFVDTARRIVARVNVKEEDQGLNEEALTGEDKKGEMGMESGEGESKEVVHAEKEQHATTMVQDGNDTKRDEQGKQEDTTE</sequence>
<evidence type="ECO:0000313" key="2">
    <source>
        <dbReference type="Proteomes" id="UP001163321"/>
    </source>
</evidence>
<dbReference type="Proteomes" id="UP001163321">
    <property type="component" value="Chromosome 6"/>
</dbReference>
<keyword evidence="2" id="KW-1185">Reference proteome</keyword>
<name>A0ACC0VYC8_9STRA</name>
<comment type="caution">
    <text evidence="1">The sequence shown here is derived from an EMBL/GenBank/DDBJ whole genome shotgun (WGS) entry which is preliminary data.</text>
</comment>
<organism evidence="1 2">
    <name type="scientific">Peronosclerospora sorghi</name>
    <dbReference type="NCBI Taxonomy" id="230839"/>
    <lineage>
        <taxon>Eukaryota</taxon>
        <taxon>Sar</taxon>
        <taxon>Stramenopiles</taxon>
        <taxon>Oomycota</taxon>
        <taxon>Peronosporomycetes</taxon>
        <taxon>Peronosporales</taxon>
        <taxon>Peronosporaceae</taxon>
        <taxon>Peronosclerospora</taxon>
    </lineage>
</organism>
<dbReference type="EMBL" id="CM047585">
    <property type="protein sequence ID" value="KAI9910461.1"/>
    <property type="molecule type" value="Genomic_DNA"/>
</dbReference>
<accession>A0ACC0VYC8</accession>
<protein>
    <submittedName>
        <fullName evidence="1">Uncharacterized protein</fullName>
    </submittedName>
</protein>
<gene>
    <name evidence="1" type="ORF">PsorP6_010243</name>
</gene>
<reference evidence="1 2" key="1">
    <citation type="journal article" date="2022" name="bioRxiv">
        <title>The genome of the oomycete Peronosclerospora sorghi, a cosmopolitan pathogen of maize and sorghum, is inflated with dispersed pseudogenes.</title>
        <authorList>
            <person name="Fletcher K."/>
            <person name="Martin F."/>
            <person name="Isakeit T."/>
            <person name="Cavanaugh K."/>
            <person name="Magill C."/>
            <person name="Michelmore R."/>
        </authorList>
    </citation>
    <scope>NUCLEOTIDE SEQUENCE [LARGE SCALE GENOMIC DNA]</scope>
    <source>
        <strain evidence="1">P6</strain>
    </source>
</reference>
<proteinExistence type="predicted"/>